<sequence length="950" mass="106767">MAILSQNLSTTLTTTSTPTLNLNNLCTNKSLKFPKISHTPLKTPPLNQETSAKEAFATLSQILTQKREHFDEAFASVLELCSTKQDLPFAQQIHAHILKCHYVKDLVFLNTKLVFGYGKMRFLLEAQKVFDEMCDRSVYTWNAMIGGYVTNDEPLQALELYKEMRLLDFPLDGYSISSILKGCGLIDGLDIGREIHGFATKMGLVDSFFVVNSIVGMYVKCHEIITGVLVFQKLGHIEDVVSWNAIISGYSASGMKFQALEVFHQMCDFGIVPSTYTFVAVLKACEEPEFGKVGRSIHAMLLKSTCYINVYVANALIIMYARTDKMVEADNVFRMTYEKDSISWNSMLSGYVQNGCYVEAIDLFSEMILVGVKPDKVSVISIIAACGRSRNLSVGIELHGYALKKGLDCDVELGNSLMDMYVKCGKIDYVDFIFQRLDDKDYISWTTIIAGYAQNNYQFKAVELFREVINEGIHVDSSMISSILLACSVLKSDSLVKELHSYVIRRRITDVYTKKSLMNAYGDSGNINYARKNFMLLDNHDIVSFTSMISCYVNNGLAYEALELFLEIKETGLQLDEVSVLSALTAAGDLSALRKGKEIHGFLVRKNFIADGAIASSLVSMYASCGTIEDSCTVFKYTEVDDVVLWTSMINAYGMHGFGKSAIDLYTQMEDQNIVPDPVTFLALLHACSHSGFVDEGKMLFQHMQHKYKLQPWPEHYVCLVDMLGRANYLDEAFKFVEEMSMKPTSAVWSALLGACRIHSNRKLGDIAAKKLLELDPQNPGNYVLASNIYAEAGRWEDVEEVRQSMKIKGLKKDPACSWIEVGSKIHSFTAHDKSHPESNIIYQRLAFITEKLEKEGGYIAQTKYVLHNVDDKQKPKMLYGHSERLAISYGLLSTADGTPIRVMKNLRVCGDCHTYIKLASKLLERDIIVRDANRFHHFKDGSCSCNDMW</sequence>
<feature type="repeat" description="PPR" evidence="3">
    <location>
        <begin position="677"/>
        <end position="707"/>
    </location>
</feature>
<comment type="similarity">
    <text evidence="1">Belongs to the PPR family. PCMP-H subfamily.</text>
</comment>
<evidence type="ECO:0000256" key="1">
    <source>
        <dbReference type="ARBA" id="ARBA00006643"/>
    </source>
</evidence>
<feature type="repeat" description="PPR" evidence="3">
    <location>
        <begin position="541"/>
        <end position="575"/>
    </location>
</feature>
<protein>
    <recommendedName>
        <fullName evidence="4">DYW domain-containing protein</fullName>
    </recommendedName>
</protein>
<dbReference type="PANTHER" id="PTHR47926">
    <property type="entry name" value="PENTATRICOPEPTIDE REPEAT-CONTAINING PROTEIN"/>
    <property type="match status" value="1"/>
</dbReference>
<dbReference type="Gene3D" id="1.25.40.10">
    <property type="entry name" value="Tetratricopeptide repeat domain"/>
    <property type="match status" value="6"/>
</dbReference>
<evidence type="ECO:0000259" key="4">
    <source>
        <dbReference type="Pfam" id="PF14432"/>
    </source>
</evidence>
<dbReference type="AlphaFoldDB" id="A0AAV3QCS9"/>
<feature type="repeat" description="PPR" evidence="3">
    <location>
        <begin position="642"/>
        <end position="676"/>
    </location>
</feature>
<dbReference type="FunFam" id="1.25.40.10:FF:000144">
    <property type="entry name" value="Pentatricopeptide repeat-containing protein, mitochondrial"/>
    <property type="match status" value="1"/>
</dbReference>
<feature type="repeat" description="PPR" evidence="3">
    <location>
        <begin position="441"/>
        <end position="475"/>
    </location>
</feature>
<keyword evidence="6" id="KW-1185">Reference proteome</keyword>
<reference evidence="5 6" key="1">
    <citation type="submission" date="2024-01" db="EMBL/GenBank/DDBJ databases">
        <title>The complete chloroplast genome sequence of Lithospermum erythrorhizon: insights into the phylogenetic relationship among Boraginaceae species and the maternal lineages of purple gromwells.</title>
        <authorList>
            <person name="Okada T."/>
            <person name="Watanabe K."/>
        </authorList>
    </citation>
    <scope>NUCLEOTIDE SEQUENCE [LARGE SCALE GENOMIC DNA]</scope>
</reference>
<proteinExistence type="inferred from homology"/>
<comment type="caution">
    <text evidence="5">The sequence shown here is derived from an EMBL/GenBank/DDBJ whole genome shotgun (WGS) entry which is preliminary data.</text>
</comment>
<evidence type="ECO:0000313" key="5">
    <source>
        <dbReference type="EMBL" id="GAA0161514.1"/>
    </source>
</evidence>
<feature type="repeat" description="PPR" evidence="3">
    <location>
        <begin position="137"/>
        <end position="171"/>
    </location>
</feature>
<dbReference type="FunFam" id="1.25.40.10:FF:000366">
    <property type="entry name" value="Pentatricopeptide (PPR) repeat-containing protein"/>
    <property type="match status" value="1"/>
</dbReference>
<dbReference type="Pfam" id="PF20431">
    <property type="entry name" value="E_motif"/>
    <property type="match status" value="1"/>
</dbReference>
<feature type="repeat" description="PPR" evidence="3">
    <location>
        <begin position="239"/>
        <end position="273"/>
    </location>
</feature>
<dbReference type="InterPro" id="IPR032867">
    <property type="entry name" value="DYW_dom"/>
</dbReference>
<dbReference type="InterPro" id="IPR011990">
    <property type="entry name" value="TPR-like_helical_dom_sf"/>
</dbReference>
<dbReference type="Pfam" id="PF20430">
    <property type="entry name" value="Eplus_motif"/>
    <property type="match status" value="1"/>
</dbReference>
<organism evidence="5 6">
    <name type="scientific">Lithospermum erythrorhizon</name>
    <name type="common">Purple gromwell</name>
    <name type="synonym">Lithospermum officinale var. erythrorhizon</name>
    <dbReference type="NCBI Taxonomy" id="34254"/>
    <lineage>
        <taxon>Eukaryota</taxon>
        <taxon>Viridiplantae</taxon>
        <taxon>Streptophyta</taxon>
        <taxon>Embryophyta</taxon>
        <taxon>Tracheophyta</taxon>
        <taxon>Spermatophyta</taxon>
        <taxon>Magnoliopsida</taxon>
        <taxon>eudicotyledons</taxon>
        <taxon>Gunneridae</taxon>
        <taxon>Pentapetalae</taxon>
        <taxon>asterids</taxon>
        <taxon>lamiids</taxon>
        <taxon>Boraginales</taxon>
        <taxon>Boraginaceae</taxon>
        <taxon>Boraginoideae</taxon>
        <taxon>Lithospermeae</taxon>
        <taxon>Lithospermum</taxon>
    </lineage>
</organism>
<gene>
    <name evidence="5" type="ORF">LIER_39245</name>
</gene>
<evidence type="ECO:0000313" key="6">
    <source>
        <dbReference type="Proteomes" id="UP001454036"/>
    </source>
</evidence>
<dbReference type="EMBL" id="BAABME010020812">
    <property type="protein sequence ID" value="GAA0161514.1"/>
    <property type="molecule type" value="Genomic_DNA"/>
</dbReference>
<dbReference type="NCBIfam" id="TIGR00756">
    <property type="entry name" value="PPR"/>
    <property type="match status" value="5"/>
</dbReference>
<dbReference type="InterPro" id="IPR046848">
    <property type="entry name" value="E_motif"/>
</dbReference>
<dbReference type="Proteomes" id="UP001454036">
    <property type="component" value="Unassembled WGS sequence"/>
</dbReference>
<evidence type="ECO:0000256" key="2">
    <source>
        <dbReference type="ARBA" id="ARBA00022737"/>
    </source>
</evidence>
<name>A0AAV3QCS9_LITER</name>
<dbReference type="GO" id="GO:0009451">
    <property type="term" value="P:RNA modification"/>
    <property type="evidence" value="ECO:0007669"/>
    <property type="project" value="InterPro"/>
</dbReference>
<dbReference type="PROSITE" id="PS51375">
    <property type="entry name" value="PPR"/>
    <property type="match status" value="7"/>
</dbReference>
<dbReference type="FunFam" id="1.25.40.10:FF:000725">
    <property type="entry name" value="Pentatricopeptide repeat-containing protein At3g63370, chloroplastic"/>
    <property type="match status" value="1"/>
</dbReference>
<dbReference type="InterPro" id="IPR046849">
    <property type="entry name" value="E2_motif"/>
</dbReference>
<dbReference type="FunFam" id="1.25.40.10:FF:000353">
    <property type="entry name" value="Pentatricopeptide repeat-containing protein At4g39530"/>
    <property type="match status" value="1"/>
</dbReference>
<dbReference type="InterPro" id="IPR046960">
    <property type="entry name" value="PPR_At4g14850-like_plant"/>
</dbReference>
<feature type="domain" description="DYW" evidence="4">
    <location>
        <begin position="858"/>
        <end position="950"/>
    </location>
</feature>
<accession>A0AAV3QCS9</accession>
<dbReference type="PANTHER" id="PTHR47926:SF377">
    <property type="entry name" value="OS04G0469400 PROTEIN"/>
    <property type="match status" value="1"/>
</dbReference>
<feature type="repeat" description="PPR" evidence="3">
    <location>
        <begin position="340"/>
        <end position="374"/>
    </location>
</feature>
<evidence type="ECO:0000256" key="3">
    <source>
        <dbReference type="PROSITE-ProRule" id="PRU00708"/>
    </source>
</evidence>
<dbReference type="GO" id="GO:0008270">
    <property type="term" value="F:zinc ion binding"/>
    <property type="evidence" value="ECO:0007669"/>
    <property type="project" value="InterPro"/>
</dbReference>
<dbReference type="FunFam" id="1.25.40.10:FF:000343">
    <property type="entry name" value="Pentatricopeptide repeat-containing protein At3g58590"/>
    <property type="match status" value="1"/>
</dbReference>
<dbReference type="InterPro" id="IPR002885">
    <property type="entry name" value="PPR_rpt"/>
</dbReference>
<keyword evidence="2" id="KW-0677">Repeat</keyword>
<dbReference type="GO" id="GO:0003723">
    <property type="term" value="F:RNA binding"/>
    <property type="evidence" value="ECO:0007669"/>
    <property type="project" value="InterPro"/>
</dbReference>
<dbReference type="Pfam" id="PF01535">
    <property type="entry name" value="PPR"/>
    <property type="match status" value="5"/>
</dbReference>
<dbReference type="Pfam" id="PF13041">
    <property type="entry name" value="PPR_2"/>
    <property type="match status" value="4"/>
</dbReference>
<dbReference type="Pfam" id="PF14432">
    <property type="entry name" value="DYW_deaminase"/>
    <property type="match status" value="1"/>
</dbReference>